<dbReference type="EMBL" id="JACHJI010000006">
    <property type="protein sequence ID" value="MBB4899560.1"/>
    <property type="molecule type" value="Genomic_DNA"/>
</dbReference>
<evidence type="ECO:0000313" key="2">
    <source>
        <dbReference type="Proteomes" id="UP000579523"/>
    </source>
</evidence>
<dbReference type="Proteomes" id="UP000579523">
    <property type="component" value="Unassembled WGS sequence"/>
</dbReference>
<accession>A0A7W7LZX0</accession>
<dbReference type="Gene3D" id="3.30.200.20">
    <property type="entry name" value="Phosphorylase Kinase, domain 1"/>
    <property type="match status" value="1"/>
</dbReference>
<keyword evidence="2" id="KW-1185">Reference proteome</keyword>
<dbReference type="AlphaFoldDB" id="A0A7W7LZX0"/>
<dbReference type="GO" id="GO:0016301">
    <property type="term" value="F:kinase activity"/>
    <property type="evidence" value="ECO:0007669"/>
    <property type="project" value="UniProtKB-KW"/>
</dbReference>
<reference evidence="1 2" key="1">
    <citation type="submission" date="2020-08" db="EMBL/GenBank/DDBJ databases">
        <title>Genomic Encyclopedia of Type Strains, Phase III (KMG-III): the genomes of soil and plant-associated and newly described type strains.</title>
        <authorList>
            <person name="Whitman W."/>
        </authorList>
    </citation>
    <scope>NUCLEOTIDE SEQUENCE [LARGE SCALE GENOMIC DNA]</scope>
    <source>
        <strain evidence="1 2">CECT 3273</strain>
    </source>
</reference>
<name>A0A7W7LZX0_9ACTN</name>
<sequence>MRTRPDEVDIDAALVGRLVAGRFPRRAGLPVERLRSSGTENAMFRLGPDPVVRLPRYPGAVEGVAHEQRWLPRLGPLLPLSRDAPTREAIAHLTGRIDTAAVADLWEEALGVPEHTGAPVCAHR</sequence>
<protein>
    <submittedName>
        <fullName evidence="1">Aminoglycoside phosphotransferase (APT) family kinase protein</fullName>
    </submittedName>
</protein>
<keyword evidence="1" id="KW-0808">Transferase</keyword>
<proteinExistence type="predicted"/>
<keyword evidence="1" id="KW-0418">Kinase</keyword>
<organism evidence="1 2">
    <name type="scientific">Streptomyces griseomycini</name>
    <dbReference type="NCBI Taxonomy" id="66895"/>
    <lineage>
        <taxon>Bacteria</taxon>
        <taxon>Bacillati</taxon>
        <taxon>Actinomycetota</taxon>
        <taxon>Actinomycetes</taxon>
        <taxon>Kitasatosporales</taxon>
        <taxon>Streptomycetaceae</taxon>
        <taxon>Streptomyces</taxon>
    </lineage>
</organism>
<evidence type="ECO:0000313" key="1">
    <source>
        <dbReference type="EMBL" id="MBB4899560.1"/>
    </source>
</evidence>
<comment type="caution">
    <text evidence="1">The sequence shown here is derived from an EMBL/GenBank/DDBJ whole genome shotgun (WGS) entry which is preliminary data.</text>
</comment>
<gene>
    <name evidence="1" type="ORF">FHS37_003621</name>
</gene>